<protein>
    <recommendedName>
        <fullName evidence="4">Transmembrane protein</fullName>
    </recommendedName>
</protein>
<feature type="compositionally biased region" description="Basic and acidic residues" evidence="1">
    <location>
        <begin position="227"/>
        <end position="237"/>
    </location>
</feature>
<dbReference type="PANTHER" id="PTHR33625">
    <property type="entry name" value="OS08G0179900 PROTEIN"/>
    <property type="match status" value="1"/>
</dbReference>
<gene>
    <name evidence="2" type="ORF">GOP47_0011216</name>
</gene>
<accession>A0A9D4UTT1</accession>
<evidence type="ECO:0000313" key="2">
    <source>
        <dbReference type="EMBL" id="KAI5073203.1"/>
    </source>
</evidence>
<keyword evidence="3" id="KW-1185">Reference proteome</keyword>
<organism evidence="2 3">
    <name type="scientific">Adiantum capillus-veneris</name>
    <name type="common">Maidenhair fern</name>
    <dbReference type="NCBI Taxonomy" id="13818"/>
    <lineage>
        <taxon>Eukaryota</taxon>
        <taxon>Viridiplantae</taxon>
        <taxon>Streptophyta</taxon>
        <taxon>Embryophyta</taxon>
        <taxon>Tracheophyta</taxon>
        <taxon>Polypodiopsida</taxon>
        <taxon>Polypodiidae</taxon>
        <taxon>Polypodiales</taxon>
        <taxon>Pteridineae</taxon>
        <taxon>Pteridaceae</taxon>
        <taxon>Vittarioideae</taxon>
        <taxon>Adiantum</taxon>
    </lineage>
</organism>
<dbReference type="OrthoDB" id="737041at2759"/>
<dbReference type="PANTHER" id="PTHR33625:SF4">
    <property type="entry name" value="OS08G0179900 PROTEIN"/>
    <property type="match status" value="1"/>
</dbReference>
<feature type="region of interest" description="Disordered" evidence="1">
    <location>
        <begin position="220"/>
        <end position="241"/>
    </location>
</feature>
<dbReference type="EMBL" id="JABFUD020000011">
    <property type="protein sequence ID" value="KAI5073203.1"/>
    <property type="molecule type" value="Genomic_DNA"/>
</dbReference>
<evidence type="ECO:0008006" key="4">
    <source>
        <dbReference type="Google" id="ProtNLM"/>
    </source>
</evidence>
<dbReference type="Proteomes" id="UP000886520">
    <property type="component" value="Chromosome 11"/>
</dbReference>
<dbReference type="AlphaFoldDB" id="A0A9D4UTT1"/>
<reference evidence="2" key="1">
    <citation type="submission" date="2021-01" db="EMBL/GenBank/DDBJ databases">
        <title>Adiantum capillus-veneris genome.</title>
        <authorList>
            <person name="Fang Y."/>
            <person name="Liao Q."/>
        </authorList>
    </citation>
    <scope>NUCLEOTIDE SEQUENCE</scope>
    <source>
        <strain evidence="2">H3</strain>
        <tissue evidence="2">Leaf</tissue>
    </source>
</reference>
<name>A0A9D4UTT1_ADICA</name>
<proteinExistence type="predicted"/>
<evidence type="ECO:0000313" key="3">
    <source>
        <dbReference type="Proteomes" id="UP000886520"/>
    </source>
</evidence>
<evidence type="ECO:0000256" key="1">
    <source>
        <dbReference type="SAM" id="MobiDB-lite"/>
    </source>
</evidence>
<sequence length="409" mass="44979">MSSYNNNRRTNGRAIYHCKEDEQRDNEVAPESPLISWSAYQRLTCCLNTRVSRTMNMGGGILLRTVGRAAGSTTPTASTAFCSACTGQVPRPSSLRTVCRACQNATLSHQASGTVNPNEFDDWEFADDLVSDNVNRSLFAQDTRLLFSSTPSASSHSSVCDDTLPSDNRDWHVFGLPPTFDEVYAATTDLQAAFIESNNDHHTKSTSSCSTAVEREAFFPQASNKGSDSEKEPHSPHSGEWVEPQLFLPNKAIVQVTKSPVHEAFHLLQNDSNVKGAVMSIASDPDVWHAMMRNEKVQELRRIFEKSQGTGKLDTSPMPELPSKADKDDDKDDPFGSVFSAFRVIGNMSMQLVCQVQDDLSKFVRNVFSLLSGANYPSAKEDPADKAMKSTMMLAVLVVAVVLLKRLPV</sequence>
<comment type="caution">
    <text evidence="2">The sequence shown here is derived from an EMBL/GenBank/DDBJ whole genome shotgun (WGS) entry which is preliminary data.</text>
</comment>
<feature type="region of interest" description="Disordered" evidence="1">
    <location>
        <begin position="307"/>
        <end position="332"/>
    </location>
</feature>